<evidence type="ECO:0000313" key="8">
    <source>
        <dbReference type="EMBL" id="ORX35811.1"/>
    </source>
</evidence>
<keyword evidence="3 6" id="KW-0812">Transmembrane</keyword>
<evidence type="ECO:0000256" key="3">
    <source>
        <dbReference type="ARBA" id="ARBA00022692"/>
    </source>
</evidence>
<sequence length="308" mass="34759">MGAYFSAVSSIPAPPVKFFSLLGLYHLLPIHFPLTLWGIDAPFGRFARQDGQGSKLLWMNGNIAWAAMEIVAPLTMLYNILKSPRALSAKSFIIAGCYITHYIHRAIISPLILSPSRSPSNIIVPITAGSYNLLNAYCLYTALAYYPTNRSGKAFYGLLSGWAIGLILNIVHDEILNDLRRPKHARRFGGQYLSEEEKDKKASGGRYAIPRAGLYSLVSHPNYLAEWFEWICFACASAPSLFISVPDHKIPFVSDYWQPQQLLHPSWMFVAFLIASMLPRAIRTQRWYEKTFGVRFPKGRKVIIPFIL</sequence>
<dbReference type="RefSeq" id="XP_021869975.1">
    <property type="nucleotide sequence ID" value="XM_022016465.1"/>
</dbReference>
<feature type="transmembrane region" description="Helical" evidence="6">
    <location>
        <begin position="122"/>
        <end position="142"/>
    </location>
</feature>
<feature type="transmembrane region" description="Helical" evidence="6">
    <location>
        <begin position="57"/>
        <end position="80"/>
    </location>
</feature>
<evidence type="ECO:0000256" key="2">
    <source>
        <dbReference type="ARBA" id="ARBA00007742"/>
    </source>
</evidence>
<dbReference type="AlphaFoldDB" id="A0A1Y1UCN9"/>
<dbReference type="GeneID" id="33558274"/>
<feature type="transmembrane region" description="Helical" evidence="6">
    <location>
        <begin position="154"/>
        <end position="171"/>
    </location>
</feature>
<comment type="caution">
    <text evidence="8">The sequence shown here is derived from an EMBL/GenBank/DDBJ whole genome shotgun (WGS) entry which is preliminary data.</text>
</comment>
<feature type="domain" description="3-oxo-5-alpha-steroid 4-dehydrogenase C-terminal" evidence="7">
    <location>
        <begin position="265"/>
        <end position="308"/>
    </location>
</feature>
<dbReference type="GO" id="GO:0006629">
    <property type="term" value="P:lipid metabolic process"/>
    <property type="evidence" value="ECO:0007669"/>
    <property type="project" value="InterPro"/>
</dbReference>
<dbReference type="Gene3D" id="1.20.120.1630">
    <property type="match status" value="1"/>
</dbReference>
<dbReference type="EMBL" id="NBSH01000010">
    <property type="protein sequence ID" value="ORX35811.1"/>
    <property type="molecule type" value="Genomic_DNA"/>
</dbReference>
<evidence type="ECO:0000259" key="7">
    <source>
        <dbReference type="Pfam" id="PF02544"/>
    </source>
</evidence>
<evidence type="ECO:0000256" key="1">
    <source>
        <dbReference type="ARBA" id="ARBA00004141"/>
    </source>
</evidence>
<dbReference type="OrthoDB" id="5788137at2759"/>
<dbReference type="PANTHER" id="PTHR10556">
    <property type="entry name" value="3-OXO-5-ALPHA-STEROID 4-DEHYDROGENASE"/>
    <property type="match status" value="1"/>
</dbReference>
<dbReference type="InterPro" id="IPR001104">
    <property type="entry name" value="3-oxo-5_a-steroid_4-DH_C"/>
</dbReference>
<feature type="domain" description="3-oxo-5-alpha-steroid 4-dehydrogenase C-terminal" evidence="7">
    <location>
        <begin position="126"/>
        <end position="237"/>
    </location>
</feature>
<evidence type="ECO:0000256" key="4">
    <source>
        <dbReference type="ARBA" id="ARBA00022989"/>
    </source>
</evidence>
<reference evidence="8 9" key="1">
    <citation type="submission" date="2017-03" db="EMBL/GenBank/DDBJ databases">
        <title>Widespread Adenine N6-methylation of Active Genes in Fungi.</title>
        <authorList>
            <consortium name="DOE Joint Genome Institute"/>
            <person name="Mondo S.J."/>
            <person name="Dannebaum R.O."/>
            <person name="Kuo R.C."/>
            <person name="Louie K.B."/>
            <person name="Bewick A.J."/>
            <person name="Labutti K."/>
            <person name="Haridas S."/>
            <person name="Kuo A."/>
            <person name="Salamov A."/>
            <person name="Ahrendt S.R."/>
            <person name="Lau R."/>
            <person name="Bowen B.P."/>
            <person name="Lipzen A."/>
            <person name="Sullivan W."/>
            <person name="Andreopoulos W.B."/>
            <person name="Clum A."/>
            <person name="Lindquist E."/>
            <person name="Daum C."/>
            <person name="Northen T.R."/>
            <person name="Ramamoorthy G."/>
            <person name="Schmitz R.J."/>
            <person name="Gryganskyi A."/>
            <person name="Culley D."/>
            <person name="Magnuson J."/>
            <person name="James T.Y."/>
            <person name="O'Malley M.A."/>
            <person name="Stajich J.E."/>
            <person name="Spatafora J.W."/>
            <person name="Visel A."/>
            <person name="Grigoriev I.V."/>
        </authorList>
    </citation>
    <scope>NUCLEOTIDE SEQUENCE [LARGE SCALE GENOMIC DNA]</scope>
    <source>
        <strain evidence="8 9">NRRL Y-17943</strain>
    </source>
</reference>
<dbReference type="PANTHER" id="PTHR10556:SF43">
    <property type="entry name" value="STEROID 5-ALPHA-REDUCTASE DET2"/>
    <property type="match status" value="1"/>
</dbReference>
<comment type="subcellular location">
    <subcellularLocation>
        <location evidence="1">Membrane</location>
        <topology evidence="1">Multi-pass membrane protein</topology>
    </subcellularLocation>
</comment>
<dbReference type="STRING" id="4999.A0A1Y1UCN9"/>
<feature type="transmembrane region" description="Helical" evidence="6">
    <location>
        <begin position="18"/>
        <end position="37"/>
    </location>
</feature>
<evidence type="ECO:0000256" key="6">
    <source>
        <dbReference type="SAM" id="Phobius"/>
    </source>
</evidence>
<feature type="transmembrane region" description="Helical" evidence="6">
    <location>
        <begin position="265"/>
        <end position="282"/>
    </location>
</feature>
<comment type="similarity">
    <text evidence="2">Belongs to the steroid 5-alpha reductase family.</text>
</comment>
<keyword evidence="5 6" id="KW-0472">Membrane</keyword>
<feature type="transmembrane region" description="Helical" evidence="6">
    <location>
        <begin position="92"/>
        <end position="113"/>
    </location>
</feature>
<evidence type="ECO:0000313" key="9">
    <source>
        <dbReference type="Proteomes" id="UP000193218"/>
    </source>
</evidence>
<proteinExistence type="inferred from homology"/>
<dbReference type="Proteomes" id="UP000193218">
    <property type="component" value="Unassembled WGS sequence"/>
</dbReference>
<dbReference type="InterPro" id="IPR039357">
    <property type="entry name" value="SRD5A/TECR"/>
</dbReference>
<feature type="transmembrane region" description="Helical" evidence="6">
    <location>
        <begin position="227"/>
        <end position="245"/>
    </location>
</feature>
<keyword evidence="4 6" id="KW-1133">Transmembrane helix</keyword>
<organism evidence="8 9">
    <name type="scientific">Kockovaella imperatae</name>
    <dbReference type="NCBI Taxonomy" id="4999"/>
    <lineage>
        <taxon>Eukaryota</taxon>
        <taxon>Fungi</taxon>
        <taxon>Dikarya</taxon>
        <taxon>Basidiomycota</taxon>
        <taxon>Agaricomycotina</taxon>
        <taxon>Tremellomycetes</taxon>
        <taxon>Tremellales</taxon>
        <taxon>Cuniculitremaceae</taxon>
        <taxon>Kockovaella</taxon>
    </lineage>
</organism>
<gene>
    <name evidence="8" type="ORF">BD324DRAFT_631804</name>
</gene>
<protein>
    <recommendedName>
        <fullName evidence="7">3-oxo-5-alpha-steroid 4-dehydrogenase C-terminal domain-containing protein</fullName>
    </recommendedName>
</protein>
<dbReference type="FunCoup" id="A0A1Y1UCN9">
    <property type="interactions" value="10"/>
</dbReference>
<accession>A0A1Y1UCN9</accession>
<name>A0A1Y1UCN9_9TREE</name>
<dbReference type="Pfam" id="PF02544">
    <property type="entry name" value="Steroid_dh"/>
    <property type="match status" value="2"/>
</dbReference>
<dbReference type="GO" id="GO:0016020">
    <property type="term" value="C:membrane"/>
    <property type="evidence" value="ECO:0007669"/>
    <property type="project" value="UniProtKB-SubCell"/>
</dbReference>
<dbReference type="PROSITE" id="PS50244">
    <property type="entry name" value="S5A_REDUCTASE"/>
    <property type="match status" value="1"/>
</dbReference>
<dbReference type="InParanoid" id="A0A1Y1UCN9"/>
<dbReference type="GO" id="GO:0016627">
    <property type="term" value="F:oxidoreductase activity, acting on the CH-CH group of donors"/>
    <property type="evidence" value="ECO:0007669"/>
    <property type="project" value="InterPro"/>
</dbReference>
<keyword evidence="9" id="KW-1185">Reference proteome</keyword>
<evidence type="ECO:0000256" key="5">
    <source>
        <dbReference type="ARBA" id="ARBA00023136"/>
    </source>
</evidence>